<gene>
    <name evidence="1" type="ORF">M8744_08220</name>
</gene>
<dbReference type="Proteomes" id="UP001203036">
    <property type="component" value="Unassembled WGS sequence"/>
</dbReference>
<organism evidence="1 2">
    <name type="scientific">Lutimaribacter degradans</name>
    <dbReference type="NCBI Taxonomy" id="2945989"/>
    <lineage>
        <taxon>Bacteria</taxon>
        <taxon>Pseudomonadati</taxon>
        <taxon>Pseudomonadota</taxon>
        <taxon>Alphaproteobacteria</taxon>
        <taxon>Rhodobacterales</taxon>
        <taxon>Roseobacteraceae</taxon>
        <taxon>Lutimaribacter</taxon>
    </lineage>
</organism>
<evidence type="ECO:0000313" key="2">
    <source>
        <dbReference type="Proteomes" id="UP001203036"/>
    </source>
</evidence>
<name>A0ACC5ZUV9_9RHOB</name>
<keyword evidence="2" id="KW-1185">Reference proteome</keyword>
<reference evidence="1" key="1">
    <citation type="submission" date="2022-06" db="EMBL/GenBank/DDBJ databases">
        <title>Lutimaribacter sp. EGI FJ00013, a novel bacterium isolated from a salt lake sediment enrichment.</title>
        <authorList>
            <person name="Gao L."/>
            <person name="Fang B.-Z."/>
            <person name="Li W.-J."/>
        </authorList>
    </citation>
    <scope>NUCLEOTIDE SEQUENCE</scope>
    <source>
        <strain evidence="1">EGI FJ00013</strain>
    </source>
</reference>
<evidence type="ECO:0000313" key="1">
    <source>
        <dbReference type="EMBL" id="MCM2562129.1"/>
    </source>
</evidence>
<accession>A0ACC5ZUV9</accession>
<comment type="caution">
    <text evidence="1">The sequence shown here is derived from an EMBL/GenBank/DDBJ whole genome shotgun (WGS) entry which is preliminary data.</text>
</comment>
<proteinExistence type="predicted"/>
<protein>
    <submittedName>
        <fullName evidence="1">Divergent polysaccharide deacetylase family protein</fullName>
    </submittedName>
</protein>
<dbReference type="EMBL" id="JAMQGO010000004">
    <property type="protein sequence ID" value="MCM2562129.1"/>
    <property type="molecule type" value="Genomic_DNA"/>
</dbReference>
<sequence length="529" mass="53779">MTRGFLGGILLGTVVCGAAAVVITAVIGPPKAPTPEATALEVPPGSEFQERREDGAATVPATLPQSKPEAAPAVAPPAPDSIAPMTEADTQPAAQPQTGAAENELATPPEQGQRGRVEVGTDSPVLPSPQAVLPVAPESDEGVAVPQAYTPVAPQAAETGEAPETGVDAGPPTPEGASGTSPQTDEEATPETAEAAPDDDAAAEVSPDNEDSEAQPSAPAQPAEPDVQAAEAEAQAPEEQAMPEDGEDDTRPGIGTPAQSLISRNEPGASRLPLIGDQAAPEDAAVPDTESDDADGAAQPPIIANAVPFEAPGEKPLMSIVLIDDGAFSSAVEALSSFPYPLSFAIDPMRAGADAAIARYREAGFEVLALANIPESAAAADVEVNLAALLSRFPQAVAVMEGDGTGLQASRAVSDQVAAYLADSGHGLVMYPNGLDTARKLAEKEGVPAATLFRDFDADGQDAAVIRRFLDQAAFRANQEESGVVMVGRARPETVSALILWGLADRAGSVTLAPVSTLLRARAGMEPAR</sequence>